<evidence type="ECO:0000259" key="2">
    <source>
        <dbReference type="Pfam" id="PF09299"/>
    </source>
</evidence>
<comment type="caution">
    <text evidence="3">The sequence shown here is derived from an EMBL/GenBank/DDBJ whole genome shotgun (WGS) entry which is preliminary data.</text>
</comment>
<dbReference type="AlphaFoldDB" id="A0A398BQ27"/>
<evidence type="ECO:0000313" key="4">
    <source>
        <dbReference type="Proteomes" id="UP000266649"/>
    </source>
</evidence>
<dbReference type="InterPro" id="IPR012337">
    <property type="entry name" value="RNaseH-like_sf"/>
</dbReference>
<accession>A0A398BQ27</accession>
<dbReference type="Proteomes" id="UP000266649">
    <property type="component" value="Unassembled WGS sequence"/>
</dbReference>
<keyword evidence="4" id="KW-1185">Reference proteome</keyword>
<evidence type="ECO:0000256" key="1">
    <source>
        <dbReference type="SAM" id="MobiDB-lite"/>
    </source>
</evidence>
<feature type="domain" description="Transposase-like Mu C-terminal" evidence="2">
    <location>
        <begin position="525"/>
        <end position="573"/>
    </location>
</feature>
<evidence type="ECO:0000313" key="3">
    <source>
        <dbReference type="EMBL" id="RID91647.1"/>
    </source>
</evidence>
<dbReference type="SUPFAM" id="SSF53098">
    <property type="entry name" value="Ribonuclease H-like"/>
    <property type="match status" value="1"/>
</dbReference>
<dbReference type="InterPro" id="IPR036397">
    <property type="entry name" value="RNaseH_sf"/>
</dbReference>
<organism evidence="3 4">
    <name type="scientific">Gemmobacter lutimaris</name>
    <dbReference type="NCBI Taxonomy" id="2306023"/>
    <lineage>
        <taxon>Bacteria</taxon>
        <taxon>Pseudomonadati</taxon>
        <taxon>Pseudomonadota</taxon>
        <taxon>Alphaproteobacteria</taxon>
        <taxon>Rhodobacterales</taxon>
        <taxon>Paracoccaceae</taxon>
        <taxon>Gemmobacter</taxon>
    </lineage>
</organism>
<feature type="region of interest" description="Disordered" evidence="1">
    <location>
        <begin position="658"/>
        <end position="720"/>
    </location>
</feature>
<dbReference type="Gene3D" id="3.30.420.10">
    <property type="entry name" value="Ribonuclease H-like superfamily/Ribonuclease H"/>
    <property type="match status" value="1"/>
</dbReference>
<reference evidence="3 4" key="1">
    <citation type="submission" date="2018-09" db="EMBL/GenBank/DDBJ databases">
        <title>Gemmobacter lutimaris sp. nov., a marine bacterium isolated from tidal flat.</title>
        <authorList>
            <person name="Lee D.W."/>
            <person name="Yoo Y."/>
            <person name="Kim J.-J."/>
            <person name="Kim B.S."/>
        </authorList>
    </citation>
    <scope>NUCLEOTIDE SEQUENCE [LARGE SCALE GENOMIC DNA]</scope>
    <source>
        <strain evidence="3 4">YJ-T1-11</strain>
    </source>
</reference>
<dbReference type="EMBL" id="QXXQ01000005">
    <property type="protein sequence ID" value="RID91647.1"/>
    <property type="molecule type" value="Genomic_DNA"/>
</dbReference>
<protein>
    <submittedName>
        <fullName evidence="3">Transposase</fullName>
    </submittedName>
</protein>
<dbReference type="OrthoDB" id="5287589at2"/>
<dbReference type="RefSeq" id="WP_119134711.1">
    <property type="nucleotide sequence ID" value="NZ_QXXQ01000005.1"/>
</dbReference>
<dbReference type="InterPro" id="IPR015378">
    <property type="entry name" value="Transposase-like_Mu_C"/>
</dbReference>
<name>A0A398BQ27_9RHOB</name>
<proteinExistence type="predicted"/>
<dbReference type="GO" id="GO:0003676">
    <property type="term" value="F:nucleic acid binding"/>
    <property type="evidence" value="ECO:0007669"/>
    <property type="project" value="InterPro"/>
</dbReference>
<sequence length="720" mass="80804">MSYVPLYRVPTGSRLLLDGRDWLVTGRGENGYAVEGVEDGECLTFSFQRVDQTIKDRNCEVIPPKDIEKRDALLRFTGGLEVFEQLSEEQQRDVRYRLSIVLAIDALEAEGKKVTQRSINTGGALRTVLLKRAAEIHGADVFSGPLRGGRVTLTFNVPEGRTLKKYHSTYHEFGENPIVLMEREHMKGNRNQRLSPLQEIYIEHVLALRQDPRQFKLAELLKLANSTFHIPPKDVAAGFKFPSLTTIRTRIRAISKFVEEGGRNGWQYARNRIGAGTTDIRALYYGEDVQVDQVYLSLFTDTGGTVQARRLDPKKVPSELESDEICRLWLHVMIDIATRLPLAWVIAKSADADHTQALLRMATRDKTREKVRYDCIKDPAPPVRMMKFEADNGAATRNGPVYGAQLGAGMTLIPGRSYHSIDKPHVERIFGTSQWAVLNFLPGYTGSRPGELKDYDPKGSVAVTHNEFYGQITRYFVDEYSHTPHFGVGMFGATPWEKMLDIAKNYRQLDPPTQRERCLHLGVKVNATTTSNGVKAFNIPFNSGALLNFTGGASRKVTVHLDPDDLRHAYVSAKGHADIIEVDLSMTAFADLTLEEAIELMEEACRRDPKAQELHNAHLKEARARRARESGYFPDTRDPSNYLNMNELRRRADRLAQVSFRPKGETGPTARAGLLTDRTGLTPAFKVGERSVASNAKPPPKDQNSRPTGKTFTPIKDSKL</sequence>
<dbReference type="Pfam" id="PF09299">
    <property type="entry name" value="Mu-transpos_C"/>
    <property type="match status" value="1"/>
</dbReference>
<gene>
    <name evidence="3" type="ORF">D2N39_10320</name>
</gene>